<reference evidence="2" key="1">
    <citation type="journal article" date="2016" name="Proc. Natl. Acad. Sci. U.S.A.">
        <title>Comparative genomics of biotechnologically important yeasts.</title>
        <authorList>
            <person name="Riley R."/>
            <person name="Haridas S."/>
            <person name="Wolfe K.H."/>
            <person name="Lopes M.R."/>
            <person name="Hittinger C.T."/>
            <person name="Goeker M."/>
            <person name="Salamov A.A."/>
            <person name="Wisecaver J.H."/>
            <person name="Long T.M."/>
            <person name="Calvey C.H."/>
            <person name="Aerts A.L."/>
            <person name="Barry K.W."/>
            <person name="Choi C."/>
            <person name="Clum A."/>
            <person name="Coughlan A.Y."/>
            <person name="Deshpande S."/>
            <person name="Douglass A.P."/>
            <person name="Hanson S.J."/>
            <person name="Klenk H.-P."/>
            <person name="LaButti K.M."/>
            <person name="Lapidus A."/>
            <person name="Lindquist E.A."/>
            <person name="Lipzen A.M."/>
            <person name="Meier-Kolthoff J.P."/>
            <person name="Ohm R.A."/>
            <person name="Otillar R.P."/>
            <person name="Pangilinan J.L."/>
            <person name="Peng Y."/>
            <person name="Rokas A."/>
            <person name="Rosa C.A."/>
            <person name="Scheuner C."/>
            <person name="Sibirny A.A."/>
            <person name="Slot J.C."/>
            <person name="Stielow J.B."/>
            <person name="Sun H."/>
            <person name="Kurtzman C.P."/>
            <person name="Blackwell M."/>
            <person name="Grigoriev I.V."/>
            <person name="Jeffries T.W."/>
        </authorList>
    </citation>
    <scope>NUCLEOTIDE SEQUENCE [LARGE SCALE GENOMIC DNA]</scope>
    <source>
        <strain evidence="2">NRRL Y-1626</strain>
    </source>
</reference>
<comment type="caution">
    <text evidence="1">The sequence shown here is derived from an EMBL/GenBank/DDBJ whole genome shotgun (WGS) entry which is preliminary data.</text>
</comment>
<dbReference type="Proteomes" id="UP000092321">
    <property type="component" value="Unassembled WGS sequence"/>
</dbReference>
<sequence length="306" mass="36204">MLRRCFYKQQLRYPSSVYARNFVTTSLKYNSQKKENNQELHDLFQNYLKDLNTKKEIIDDTNNENIELDNEETFDIDQSYDEEQFFLSKDEENFLLNDKKFDQDNNIPEEKLNDENNLVKTDFKEIEVEGVGNIFDFLKESGDRDKAERDALYLQKQRLAELAKKKGVKTKRFKRNELYSLNSLEDRGYKLNNDNTNIQKNVNSVINTVKVVNLLEKELTNKEHVLSEDEIISSLDPSTYEYNELFQQNKELYEPLMSKIISAKLSTFSKKALVNCFSNKGRVHKSLKKSEYINAVMSKIWNMHIF</sequence>
<organism evidence="1 2">
    <name type="scientific">Hanseniaspora valbyensis NRRL Y-1626</name>
    <dbReference type="NCBI Taxonomy" id="766949"/>
    <lineage>
        <taxon>Eukaryota</taxon>
        <taxon>Fungi</taxon>
        <taxon>Dikarya</taxon>
        <taxon>Ascomycota</taxon>
        <taxon>Saccharomycotina</taxon>
        <taxon>Saccharomycetes</taxon>
        <taxon>Saccharomycodales</taxon>
        <taxon>Saccharomycodaceae</taxon>
        <taxon>Hanseniaspora</taxon>
    </lineage>
</organism>
<evidence type="ECO:0000313" key="2">
    <source>
        <dbReference type="Proteomes" id="UP000092321"/>
    </source>
</evidence>
<proteinExistence type="predicted"/>
<evidence type="ECO:0000313" key="1">
    <source>
        <dbReference type="EMBL" id="OBA28487.1"/>
    </source>
</evidence>
<accession>A0A1B7TIB4</accession>
<name>A0A1B7TIB4_9ASCO</name>
<keyword evidence="2" id="KW-1185">Reference proteome</keyword>
<gene>
    <name evidence="1" type="ORF">HANVADRAFT_47167</name>
</gene>
<dbReference type="EMBL" id="LXPE01000003">
    <property type="protein sequence ID" value="OBA28487.1"/>
    <property type="molecule type" value="Genomic_DNA"/>
</dbReference>
<protein>
    <submittedName>
        <fullName evidence="1">Uncharacterized protein</fullName>
    </submittedName>
</protein>
<dbReference type="AlphaFoldDB" id="A0A1B7TIB4"/>